<organism evidence="1 2">
    <name type="scientific">Levilactobacillus paucivorans</name>
    <dbReference type="NCBI Taxonomy" id="616990"/>
    <lineage>
        <taxon>Bacteria</taxon>
        <taxon>Bacillati</taxon>
        <taxon>Bacillota</taxon>
        <taxon>Bacilli</taxon>
        <taxon>Lactobacillales</taxon>
        <taxon>Lactobacillaceae</taxon>
        <taxon>Levilactobacillus</taxon>
    </lineage>
</organism>
<gene>
    <name evidence="1" type="ORF">IV54_GL000349</name>
</gene>
<comment type="caution">
    <text evidence="1">The sequence shown here is derived from an EMBL/GenBank/DDBJ whole genome shotgun (WGS) entry which is preliminary data.</text>
</comment>
<evidence type="ECO:0000313" key="1">
    <source>
        <dbReference type="EMBL" id="KRO05138.1"/>
    </source>
</evidence>
<keyword evidence="2" id="KW-1185">Reference proteome</keyword>
<proteinExistence type="predicted"/>
<name>A0A0R2M0G6_9LACO</name>
<dbReference type="PATRIC" id="fig|616990.3.peg.377"/>
<protein>
    <submittedName>
        <fullName evidence="1">Uncharacterized protein</fullName>
    </submittedName>
</protein>
<evidence type="ECO:0000313" key="2">
    <source>
        <dbReference type="Proteomes" id="UP000051906"/>
    </source>
</evidence>
<dbReference type="RefSeq" id="WP_057877497.1">
    <property type="nucleotide sequence ID" value="NZ_JQCA01000014.1"/>
</dbReference>
<dbReference type="AlphaFoldDB" id="A0A0R2M0G6"/>
<sequence length="233" mass="25882">MSVTPNLLSDFGTSDLTPENALQSFVIDKDDPGVGYGVFQHNHNTELWLVKYNYDVSSAEATENHITPVSNYKIAGSFDKTHPVGHSGSLQVYHRNGQTYLIVATKKTATTKNNYATQLTRVPVSEFGNNNPAVHYDQLKRIGSLQNVGGTSLGTPDRVEFAIDYYEKKIAVWVLDPATKSRMALYDLDDLDALFNKANPEVTIKGTNYGLVSDFRDYTKADLFDLSTSKDDK</sequence>
<accession>A0A0R2M0G6</accession>
<dbReference type="EMBL" id="JQCA01000014">
    <property type="protein sequence ID" value="KRO05138.1"/>
    <property type="molecule type" value="Genomic_DNA"/>
</dbReference>
<reference evidence="1 2" key="1">
    <citation type="journal article" date="2015" name="Genome Announc.">
        <title>Expanding the biotechnology potential of lactobacilli through comparative genomics of 213 strains and associated genera.</title>
        <authorList>
            <person name="Sun Z."/>
            <person name="Harris H.M."/>
            <person name="McCann A."/>
            <person name="Guo C."/>
            <person name="Argimon S."/>
            <person name="Zhang W."/>
            <person name="Yang X."/>
            <person name="Jeffery I.B."/>
            <person name="Cooney J.C."/>
            <person name="Kagawa T.F."/>
            <person name="Liu W."/>
            <person name="Song Y."/>
            <person name="Salvetti E."/>
            <person name="Wrobel A."/>
            <person name="Rasinkangas P."/>
            <person name="Parkhill J."/>
            <person name="Rea M.C."/>
            <person name="O'Sullivan O."/>
            <person name="Ritari J."/>
            <person name="Douillard F.P."/>
            <person name="Paul Ross R."/>
            <person name="Yang R."/>
            <person name="Briner A.E."/>
            <person name="Felis G.E."/>
            <person name="de Vos W.M."/>
            <person name="Barrangou R."/>
            <person name="Klaenhammer T.R."/>
            <person name="Caufield P.W."/>
            <person name="Cui Y."/>
            <person name="Zhang H."/>
            <person name="O'Toole P.W."/>
        </authorList>
    </citation>
    <scope>NUCLEOTIDE SEQUENCE [LARGE SCALE GENOMIC DNA]</scope>
    <source>
        <strain evidence="1 2">DSM 22467</strain>
    </source>
</reference>
<dbReference type="Proteomes" id="UP000051906">
    <property type="component" value="Unassembled WGS sequence"/>
</dbReference>